<gene>
    <name evidence="3" type="ORF">Q19_42</name>
</gene>
<accession>A0A678ZKG1</accession>
<feature type="compositionally biased region" description="Basic and acidic residues" evidence="2">
    <location>
        <begin position="744"/>
        <end position="759"/>
    </location>
</feature>
<evidence type="ECO:0000313" key="4">
    <source>
        <dbReference type="Proteomes" id="UP000434467"/>
    </source>
</evidence>
<keyword evidence="1" id="KW-1049">Host periplasm</keyword>
<keyword evidence="4" id="KW-1185">Reference proteome</keyword>
<protein>
    <recommendedName>
        <fullName evidence="1">Internal virion protein gp15</fullName>
    </recommendedName>
</protein>
<organism evidence="3 4">
    <name type="scientific">Pectobacterium phage Q19</name>
    <dbReference type="NCBI Taxonomy" id="2500576"/>
    <lineage>
        <taxon>Viruses</taxon>
        <taxon>Duplodnaviria</taxon>
        <taxon>Heunggongvirae</taxon>
        <taxon>Uroviricota</taxon>
        <taxon>Caudoviricetes</taxon>
        <taxon>Autographivirales</taxon>
        <taxon>Autotranscriptaviridae</taxon>
        <taxon>Studiervirinae</taxon>
        <taxon>Maklayavirus</taxon>
        <taxon>Maklayavirus Q19</taxon>
    </lineage>
</organism>
<reference evidence="3" key="1">
    <citation type="submission" date="2018-12" db="EMBL/GenBank/DDBJ databases">
        <authorList>
            <person name="Shneider M.M."/>
            <person name="Kabanova A.P."/>
            <person name="Korzhenkov A.A."/>
            <person name="Toschakov S.V."/>
            <person name="Miroshnikov K.A."/>
        </authorList>
    </citation>
    <scope>NUCLEOTIDE SEQUENCE [LARGE SCALE GENOMIC DNA]</scope>
</reference>
<dbReference type="GO" id="GO:0099002">
    <property type="term" value="P:symbiont genome ejection through host cell envelope, short tail mechanism"/>
    <property type="evidence" value="ECO:0007669"/>
    <property type="project" value="UniProtKB-UniRule"/>
</dbReference>
<feature type="compositionally biased region" description="Polar residues" evidence="2">
    <location>
        <begin position="1"/>
        <end position="17"/>
    </location>
</feature>
<dbReference type="GO" id="GO:0044423">
    <property type="term" value="C:virion component"/>
    <property type="evidence" value="ECO:0007669"/>
    <property type="project" value="UniProtKB-KW"/>
</dbReference>
<keyword evidence="1" id="KW-1244">Viral short tail ejection system</keyword>
<feature type="region of interest" description="Disordered" evidence="2">
    <location>
        <begin position="732"/>
        <end position="759"/>
    </location>
</feature>
<evidence type="ECO:0000313" key="3">
    <source>
        <dbReference type="EMBL" id="AZV02374.1"/>
    </source>
</evidence>
<dbReference type="Pfam" id="PF26212">
    <property type="entry name" value="Phage_T7_Gp15"/>
    <property type="match status" value="1"/>
</dbReference>
<comment type="function">
    <text evidence="1">Component of the cylindrical core that assembles on the inner surface of the capsid during capsid formation and plays a role in viral DNA ejection into the host cell. The inner core is composed of stacked rings of gp14, gp15 and gp16 proteins. Following binding to the host cell surface, the internal core is disassembled and gp15 is ejected along with gp14 and gp16 into the infected cell. Gp15 probably remains associated with gp16. The gp15-gp16 complex binds to both the viral DNA and the host inner membrane, probably escorting the leading end of the genome through the periplasm and controlling the extend of DNA translocated into the host cell.</text>
</comment>
<keyword evidence="1" id="KW-1171">Viral genome ejection through host cell envelope</keyword>
<comment type="similarity">
    <text evidence="1">Belongs to the T7virus internal virion protein gp15 family.</text>
</comment>
<sequence>MASGLLNSISGIPQPGQSRLRGAPVKMNYQAGQAVVQPQRPSWVEALGNMAQAGADVYKAIDSKQQEDADARSNEIIRKLTPEQRREALNNGTLLYQDDPYAMQQLRIKTGRNGAFKVDDEVAQKIKNGEYRTREDMEKDRNEKLQAGAKEWADSFGIKEDDPDYQAGYNSNITERNISLYNAHDTFLSDQAQKGAILNSKVELNSVLSDSSMLARPESGVFFSKYIDDGLKTGAIPSDAQAAQIITGSINDVVQRPGSAAFLQSLEGKTVTLNGTTTTYKQLMGDEQWNALMVKAQHSQFQNDAKLTESFRLNISSATNQADISTGWEMLQAAKEQLDKVQPGQEMTPEREQLIAAQEQLQGRFRSESAALATEMDKQQKTMNKQSVIDRQFDKRLNGEYVSTSYKDMPTNTNTGEFTHSDMVNYANNKLAQIEAMKLSDQQKDKLKLDYLRADNKDGAFRTAVGELVTDAGQEWSAGVINGKLPENTPALQALRRLRNSDPNLVAALYPEQADLFLTMDMMDKQGIDPQVLVDADRSRRSLTKEMQLEDDRAWVALKNNSAEGGKDISRIPASLDGMARKIYDSFKYRTGNSDGAMQQVHKFLLESTTTFTGDDLDGSTIGIIPKNVLQVNDDPASWEQGKNILDEARKGIIAANPWVTNKQLSMYQQGDSVWLMDTTGTIRIRYDRELLSRAWQDQQQKLDEANKAKALKAATERAPIAEVNKVSKEIKEGKRKGIAQRSQEFRESRLNGKQKDNQ</sequence>
<keyword evidence="1" id="KW-1160">Virus entry into host cell</keyword>
<evidence type="ECO:0000256" key="2">
    <source>
        <dbReference type="SAM" id="MobiDB-lite"/>
    </source>
</evidence>
<keyword evidence="1" id="KW-1162">Viral penetration into host cytoplasm</keyword>
<dbReference type="InterPro" id="IPR038993">
    <property type="entry name" value="Gp15"/>
</dbReference>
<evidence type="ECO:0000256" key="1">
    <source>
        <dbReference type="HAMAP-Rule" id="MF_04122"/>
    </source>
</evidence>
<comment type="subcellular location">
    <subcellularLocation>
        <location evidence="1">Virion</location>
    </subcellularLocation>
    <subcellularLocation>
        <location evidence="1">Host periplasm</location>
    </subcellularLocation>
    <text evidence="1">The gp15-gp16 complex spans the periplasm and the cytoplasmic membrane.</text>
</comment>
<dbReference type="EMBL" id="MK290739">
    <property type="protein sequence ID" value="AZV02374.1"/>
    <property type="molecule type" value="Genomic_DNA"/>
</dbReference>
<dbReference type="HAMAP" id="MF_04122">
    <property type="entry name" value="GP15_T7"/>
    <property type="match status" value="1"/>
</dbReference>
<keyword evidence="1" id="KW-0946">Virion</keyword>
<name>A0A678ZKG1_9CAUD</name>
<dbReference type="GO" id="GO:0044229">
    <property type="term" value="C:host cell periplasmic space"/>
    <property type="evidence" value="ECO:0007669"/>
    <property type="project" value="UniProtKB-SubCell"/>
</dbReference>
<proteinExistence type="inferred from homology"/>
<dbReference type="Proteomes" id="UP000434467">
    <property type="component" value="Segment"/>
</dbReference>
<comment type="subunit">
    <text evidence="1">Homooctamer. Interacts with gp16; after ejection the gp15-gp16 complex composed of a gp15 octamer and a gp16 tetramer probably binds both the viral DNA and the host inner membrane. Interacts with gp14.</text>
</comment>
<feature type="region of interest" description="Disordered" evidence="2">
    <location>
        <begin position="1"/>
        <end position="21"/>
    </location>
</feature>